<dbReference type="Proteomes" id="UP001519363">
    <property type="component" value="Unassembled WGS sequence"/>
</dbReference>
<dbReference type="PANTHER" id="PTHR24256">
    <property type="entry name" value="TRYPTASE-RELATED"/>
    <property type="match status" value="1"/>
</dbReference>
<dbReference type="InterPro" id="IPR051487">
    <property type="entry name" value="Ser/Thr_Proteases_Immune/Dev"/>
</dbReference>
<dbReference type="InterPro" id="IPR009003">
    <property type="entry name" value="Peptidase_S1_PA"/>
</dbReference>
<gene>
    <name evidence="4" type="ORF">JOF53_000283</name>
</gene>
<dbReference type="Pfam" id="PF00089">
    <property type="entry name" value="Trypsin"/>
    <property type="match status" value="1"/>
</dbReference>
<keyword evidence="1" id="KW-1015">Disulfide bond</keyword>
<name>A0ABM6RLB2_9PSEU</name>
<dbReference type="InterPro" id="IPR043504">
    <property type="entry name" value="Peptidase_S1_PA_chymotrypsin"/>
</dbReference>
<reference evidence="4 5" key="1">
    <citation type="submission" date="2021-03" db="EMBL/GenBank/DDBJ databases">
        <title>Sequencing the genomes of 1000 actinobacteria strains.</title>
        <authorList>
            <person name="Klenk H.-P."/>
        </authorList>
    </citation>
    <scope>NUCLEOTIDE SEQUENCE [LARGE SCALE GENOMIC DNA]</scope>
    <source>
        <strain evidence="4 5">DSM 44580</strain>
    </source>
</reference>
<evidence type="ECO:0000313" key="5">
    <source>
        <dbReference type="Proteomes" id="UP001519363"/>
    </source>
</evidence>
<keyword evidence="5" id="KW-1185">Reference proteome</keyword>
<protein>
    <recommendedName>
        <fullName evidence="3">Peptidase S1 domain-containing protein</fullName>
    </recommendedName>
</protein>
<feature type="chain" id="PRO_5046532362" description="Peptidase S1 domain-containing protein" evidence="2">
    <location>
        <begin position="26"/>
        <end position="134"/>
    </location>
</feature>
<sequence length="134" mass="13590">MGLRRLLALAVLTGLLATDPGTANAIVGGKETRPQEFPCKVGLPVLPNGQCAETDPGVVCTYAPGKDTCALDSGGPLVLATPASHVLVGVISANSGCANGEPSRHTRVSHYLDWIRSVTPARRPAPPPSASGGA</sequence>
<dbReference type="SUPFAM" id="SSF50494">
    <property type="entry name" value="Trypsin-like serine proteases"/>
    <property type="match status" value="1"/>
</dbReference>
<dbReference type="Gene3D" id="2.40.10.10">
    <property type="entry name" value="Trypsin-like serine proteases"/>
    <property type="match status" value="1"/>
</dbReference>
<evidence type="ECO:0000256" key="2">
    <source>
        <dbReference type="SAM" id="SignalP"/>
    </source>
</evidence>
<feature type="domain" description="Peptidase S1" evidence="3">
    <location>
        <begin position="40"/>
        <end position="120"/>
    </location>
</feature>
<dbReference type="InterPro" id="IPR001254">
    <property type="entry name" value="Trypsin_dom"/>
</dbReference>
<dbReference type="RefSeq" id="WP_086786770.1">
    <property type="nucleotide sequence ID" value="NZ_JAGIOO010000001.1"/>
</dbReference>
<evidence type="ECO:0000259" key="3">
    <source>
        <dbReference type="PROSITE" id="PS50240"/>
    </source>
</evidence>
<proteinExistence type="predicted"/>
<comment type="caution">
    <text evidence="4">The sequence shown here is derived from an EMBL/GenBank/DDBJ whole genome shotgun (WGS) entry which is preliminary data.</text>
</comment>
<organism evidence="4 5">
    <name type="scientific">Crossiella equi</name>
    <dbReference type="NCBI Taxonomy" id="130796"/>
    <lineage>
        <taxon>Bacteria</taxon>
        <taxon>Bacillati</taxon>
        <taxon>Actinomycetota</taxon>
        <taxon>Actinomycetes</taxon>
        <taxon>Pseudonocardiales</taxon>
        <taxon>Pseudonocardiaceae</taxon>
        <taxon>Crossiella</taxon>
    </lineage>
</organism>
<dbReference type="PROSITE" id="PS50240">
    <property type="entry name" value="TRYPSIN_DOM"/>
    <property type="match status" value="1"/>
</dbReference>
<accession>A0ABM6RLB2</accession>
<keyword evidence="2" id="KW-0732">Signal</keyword>
<evidence type="ECO:0000256" key="1">
    <source>
        <dbReference type="ARBA" id="ARBA00023157"/>
    </source>
</evidence>
<feature type="signal peptide" evidence="2">
    <location>
        <begin position="1"/>
        <end position="25"/>
    </location>
</feature>
<dbReference type="EMBL" id="JAGIOO010000001">
    <property type="protein sequence ID" value="MBP2471411.1"/>
    <property type="molecule type" value="Genomic_DNA"/>
</dbReference>
<evidence type="ECO:0000313" key="4">
    <source>
        <dbReference type="EMBL" id="MBP2471411.1"/>
    </source>
</evidence>